<organism evidence="3 4">
    <name type="scientific">Sphingomonas sanguinis</name>
    <dbReference type="NCBI Taxonomy" id="33051"/>
    <lineage>
        <taxon>Bacteria</taxon>
        <taxon>Pseudomonadati</taxon>
        <taxon>Pseudomonadota</taxon>
        <taxon>Alphaproteobacteria</taxon>
        <taxon>Sphingomonadales</taxon>
        <taxon>Sphingomonadaceae</taxon>
        <taxon>Sphingomonas</taxon>
    </lineage>
</organism>
<name>A0A7Y7QVT2_9SPHN</name>
<protein>
    <submittedName>
        <fullName evidence="3">Uncharacterized protein</fullName>
    </submittedName>
</protein>
<evidence type="ECO:0000256" key="1">
    <source>
        <dbReference type="SAM" id="MobiDB-lite"/>
    </source>
</evidence>
<reference evidence="4 5" key="1">
    <citation type="submission" date="2020-05" db="EMBL/GenBank/DDBJ databases">
        <title>Draft Genome Sequences of Sphingomonas sp. Isolated from the International Space Station.</title>
        <authorList>
            <person name="Bijlani S."/>
            <person name="Singh N.K."/>
            <person name="Mason C.E."/>
            <person name="Wang C.C."/>
            <person name="Venkateswaran K."/>
        </authorList>
    </citation>
    <scope>NUCLEOTIDE SEQUENCE [LARGE SCALE GENOMIC DNA]</scope>
    <source>
        <strain evidence="2 5">IIF7SW-B5</strain>
        <strain evidence="3">ISS-IIF7SWP</strain>
    </source>
</reference>
<feature type="compositionally biased region" description="Basic and acidic residues" evidence="1">
    <location>
        <begin position="65"/>
        <end position="75"/>
    </location>
</feature>
<evidence type="ECO:0000313" key="4">
    <source>
        <dbReference type="Proteomes" id="UP000531581"/>
    </source>
</evidence>
<proteinExistence type="predicted"/>
<evidence type="ECO:0000313" key="3">
    <source>
        <dbReference type="EMBL" id="NVP31553.1"/>
    </source>
</evidence>
<gene>
    <name evidence="2" type="ORF">HKX05_13505</name>
    <name evidence="3" type="ORF">HLV41_10910</name>
</gene>
<dbReference type="GeneID" id="78485657"/>
<comment type="caution">
    <text evidence="3">The sequence shown here is derived from an EMBL/GenBank/DDBJ whole genome shotgun (WGS) entry which is preliminary data.</text>
</comment>
<accession>A0A7Y7QVT2</accession>
<evidence type="ECO:0000313" key="5">
    <source>
        <dbReference type="Proteomes" id="UP000557656"/>
    </source>
</evidence>
<evidence type="ECO:0000313" key="2">
    <source>
        <dbReference type="EMBL" id="NNG54371.1"/>
    </source>
</evidence>
<sequence>MFEIGRDYKITTGLGDYEGSSVSTVVAFEAPLLKVVAHGMETIFNTASPSFVSAEKQLTSEEEMERWKDLPDYLRPETPPAG</sequence>
<dbReference type="RefSeq" id="WP_061779592.1">
    <property type="nucleotide sequence ID" value="NZ_JABEOV010000018.1"/>
</dbReference>
<dbReference type="EMBL" id="JABEOV010000018">
    <property type="protein sequence ID" value="NNG54371.1"/>
    <property type="molecule type" value="Genomic_DNA"/>
</dbReference>
<dbReference type="Proteomes" id="UP000557656">
    <property type="component" value="Unassembled WGS sequence"/>
</dbReference>
<feature type="region of interest" description="Disordered" evidence="1">
    <location>
        <begin position="56"/>
        <end position="82"/>
    </location>
</feature>
<dbReference type="AlphaFoldDB" id="A0A7Y7QVT2"/>
<dbReference type="Proteomes" id="UP000531581">
    <property type="component" value="Unassembled WGS sequence"/>
</dbReference>
<dbReference type="EMBL" id="JABYQV010000007">
    <property type="protein sequence ID" value="NVP31553.1"/>
    <property type="molecule type" value="Genomic_DNA"/>
</dbReference>
<keyword evidence="5" id="KW-1185">Reference proteome</keyword>